<sequence>MKCQEKGGILAQIESQKVQDILAFYLGRLETTNEVTDSDFETRNFWIGLTYKTAKNSFRWITGEHQSFTSFAFGQPDNQGCRWPAGMEELSLTQTPNFIPPLRAPNILAQQVWQLRGAAGFSRLQLE</sequence>
<dbReference type="InterPro" id="IPR001304">
    <property type="entry name" value="C-type_lectin-like"/>
</dbReference>
<name>A0A7J8CHV7_ROUAE</name>
<feature type="domain" description="C-type lectin" evidence="1">
    <location>
        <begin position="1"/>
        <end position="81"/>
    </location>
</feature>
<dbReference type="SUPFAM" id="SSF56436">
    <property type="entry name" value="C-type lectin-like"/>
    <property type="match status" value="1"/>
</dbReference>
<accession>A0A7J8CHV7</accession>
<dbReference type="Pfam" id="PF00059">
    <property type="entry name" value="Lectin_C"/>
    <property type="match status" value="1"/>
</dbReference>
<dbReference type="CDD" id="cd00037">
    <property type="entry name" value="CLECT"/>
    <property type="match status" value="1"/>
</dbReference>
<evidence type="ECO:0000313" key="2">
    <source>
        <dbReference type="EMBL" id="KAF6410417.1"/>
    </source>
</evidence>
<evidence type="ECO:0000259" key="1">
    <source>
        <dbReference type="PROSITE" id="PS50041"/>
    </source>
</evidence>
<keyword evidence="3" id="KW-1185">Reference proteome</keyword>
<gene>
    <name evidence="2" type="ORF">HJG63_008977</name>
</gene>
<dbReference type="EMBL" id="JACASE010000014">
    <property type="protein sequence ID" value="KAF6410417.1"/>
    <property type="molecule type" value="Genomic_DNA"/>
</dbReference>
<dbReference type="AlphaFoldDB" id="A0A7J8CHV7"/>
<dbReference type="InterPro" id="IPR016187">
    <property type="entry name" value="CTDL_fold"/>
</dbReference>
<proteinExistence type="predicted"/>
<comment type="caution">
    <text evidence="2">The sequence shown here is derived from an EMBL/GenBank/DDBJ whole genome shotgun (WGS) entry which is preliminary data.</text>
</comment>
<evidence type="ECO:0000313" key="3">
    <source>
        <dbReference type="Proteomes" id="UP000593571"/>
    </source>
</evidence>
<organism evidence="2 3">
    <name type="scientific">Rousettus aegyptiacus</name>
    <name type="common">Egyptian fruit bat</name>
    <name type="synonym">Pteropus aegyptiacus</name>
    <dbReference type="NCBI Taxonomy" id="9407"/>
    <lineage>
        <taxon>Eukaryota</taxon>
        <taxon>Metazoa</taxon>
        <taxon>Chordata</taxon>
        <taxon>Craniata</taxon>
        <taxon>Vertebrata</taxon>
        <taxon>Euteleostomi</taxon>
        <taxon>Mammalia</taxon>
        <taxon>Eutheria</taxon>
        <taxon>Laurasiatheria</taxon>
        <taxon>Chiroptera</taxon>
        <taxon>Yinpterochiroptera</taxon>
        <taxon>Pteropodoidea</taxon>
        <taxon>Pteropodidae</taxon>
        <taxon>Rousettinae</taxon>
        <taxon>Rousettus</taxon>
    </lineage>
</organism>
<dbReference type="InterPro" id="IPR016186">
    <property type="entry name" value="C-type_lectin-like/link_sf"/>
</dbReference>
<reference evidence="2 3" key="1">
    <citation type="journal article" date="2020" name="Nature">
        <title>Six reference-quality genomes reveal evolution of bat adaptations.</title>
        <authorList>
            <person name="Jebb D."/>
            <person name="Huang Z."/>
            <person name="Pippel M."/>
            <person name="Hughes G.M."/>
            <person name="Lavrichenko K."/>
            <person name="Devanna P."/>
            <person name="Winkler S."/>
            <person name="Jermiin L.S."/>
            <person name="Skirmuntt E.C."/>
            <person name="Katzourakis A."/>
            <person name="Burkitt-Gray L."/>
            <person name="Ray D.A."/>
            <person name="Sullivan K.A.M."/>
            <person name="Roscito J.G."/>
            <person name="Kirilenko B.M."/>
            <person name="Davalos L.M."/>
            <person name="Corthals A.P."/>
            <person name="Power M.L."/>
            <person name="Jones G."/>
            <person name="Ransome R.D."/>
            <person name="Dechmann D.K.N."/>
            <person name="Locatelli A.G."/>
            <person name="Puechmaille S.J."/>
            <person name="Fedrigo O."/>
            <person name="Jarvis E.D."/>
            <person name="Hiller M."/>
            <person name="Vernes S.C."/>
            <person name="Myers E.W."/>
            <person name="Teeling E.C."/>
        </authorList>
    </citation>
    <scope>NUCLEOTIDE SEQUENCE [LARGE SCALE GENOMIC DNA]</scope>
    <source>
        <strain evidence="2">MRouAeg1</strain>
        <tissue evidence="2">Muscle</tissue>
    </source>
</reference>
<dbReference type="Proteomes" id="UP000593571">
    <property type="component" value="Unassembled WGS sequence"/>
</dbReference>
<protein>
    <recommendedName>
        <fullName evidence="1">C-type lectin domain-containing protein</fullName>
    </recommendedName>
</protein>
<dbReference type="PROSITE" id="PS50041">
    <property type="entry name" value="C_TYPE_LECTIN_2"/>
    <property type="match status" value="1"/>
</dbReference>
<dbReference type="Gene3D" id="3.10.100.10">
    <property type="entry name" value="Mannose-Binding Protein A, subunit A"/>
    <property type="match status" value="1"/>
</dbReference>